<dbReference type="GO" id="GO:0032259">
    <property type="term" value="P:methylation"/>
    <property type="evidence" value="ECO:0007669"/>
    <property type="project" value="UniProtKB-KW"/>
</dbReference>
<reference evidence="5 6" key="2">
    <citation type="journal article" date="2012" name="Nucleic Acids Res.">
        <title>Massive gene acquisitions in Mycobacterium indicus pranii provide a perspective on mycobacterial evolution.</title>
        <authorList>
            <person name="Saini V."/>
            <person name="Raghuvanshi S."/>
            <person name="Khurana J.P."/>
            <person name="Ahmed N."/>
            <person name="Hasnain S.E."/>
            <person name="Tyagi A.K."/>
            <person name="Tyagi A.K."/>
        </authorList>
    </citation>
    <scope>NUCLEOTIDE SEQUENCE [LARGE SCALE GENOMIC DNA]</scope>
    <source>
        <strain evidence="6">DSM 45239 / MTCC 9506</strain>
    </source>
</reference>
<dbReference type="InterPro" id="IPR029063">
    <property type="entry name" value="SAM-dependent_MTases_sf"/>
</dbReference>
<keyword evidence="1" id="KW-0489">Methyltransferase</keyword>
<evidence type="ECO:0000313" key="6">
    <source>
        <dbReference type="Proteomes" id="UP000007329"/>
    </source>
</evidence>
<proteinExistence type="predicted"/>
<dbReference type="Pfam" id="PF13649">
    <property type="entry name" value="Methyltransf_25"/>
    <property type="match status" value="1"/>
</dbReference>
<evidence type="ECO:0000256" key="2">
    <source>
        <dbReference type="ARBA" id="ARBA00022679"/>
    </source>
</evidence>
<dbReference type="HOGENOM" id="CLU_056435_4_3_11"/>
<dbReference type="SUPFAM" id="SSF53335">
    <property type="entry name" value="S-adenosyl-L-methionine-dependent methyltransferases"/>
    <property type="match status" value="1"/>
</dbReference>
<keyword evidence="3" id="KW-0949">S-adenosyl-L-methionine</keyword>
<evidence type="ECO:0000313" key="5">
    <source>
        <dbReference type="EMBL" id="AFS14985.1"/>
    </source>
</evidence>
<gene>
    <name evidence="5" type="ORF">MIP_04380</name>
</gene>
<dbReference type="InterPro" id="IPR041698">
    <property type="entry name" value="Methyltransf_25"/>
</dbReference>
<dbReference type="PANTHER" id="PTHR43464">
    <property type="entry name" value="METHYLTRANSFERASE"/>
    <property type="match status" value="1"/>
</dbReference>
<dbReference type="EMBL" id="CP002275">
    <property type="protein sequence ID" value="AFS14985.1"/>
    <property type="molecule type" value="Genomic_DNA"/>
</dbReference>
<keyword evidence="2 5" id="KW-0808">Transferase</keyword>
<organism evidence="5 6">
    <name type="scientific">Mycobacterium indicus pranii (strain DSM 45239 / MTCC 9506)</name>
    <dbReference type="NCBI Taxonomy" id="1232724"/>
    <lineage>
        <taxon>Bacteria</taxon>
        <taxon>Bacillati</taxon>
        <taxon>Actinomycetota</taxon>
        <taxon>Actinomycetes</taxon>
        <taxon>Mycobacteriales</taxon>
        <taxon>Mycobacteriaceae</taxon>
        <taxon>Mycobacterium</taxon>
        <taxon>Mycobacterium avium complex (MAC)</taxon>
    </lineage>
</organism>
<dbReference type="Gene3D" id="3.40.50.150">
    <property type="entry name" value="Vaccinia Virus protein VP39"/>
    <property type="match status" value="1"/>
</dbReference>
<dbReference type="AlphaFoldDB" id="J9WDA0"/>
<name>J9WDA0_MYCIP</name>
<protein>
    <submittedName>
        <fullName evidence="5">Methyl transferase type 12</fullName>
    </submittedName>
</protein>
<dbReference type="CDD" id="cd02440">
    <property type="entry name" value="AdoMet_MTases"/>
    <property type="match status" value="1"/>
</dbReference>
<dbReference type="KEGG" id="mid:MIP_04380"/>
<dbReference type="PANTHER" id="PTHR43464:SF19">
    <property type="entry name" value="UBIQUINONE BIOSYNTHESIS O-METHYLTRANSFERASE, MITOCHONDRIAL"/>
    <property type="match status" value="1"/>
</dbReference>
<accession>J9WDA0</accession>
<reference evidence="5 6" key="1">
    <citation type="journal article" date="2007" name="PLoS ONE">
        <title>Molecular analysis of a leprosy immunotherapeutic bacillus provides insights into Mycobacterium evolution.</title>
        <authorList>
            <person name="Ahmed N."/>
            <person name="Saini V."/>
            <person name="Raghuvanshi S."/>
            <person name="Khurana J.P."/>
            <person name="Tyagi A.K."/>
            <person name="Tyagi A.K."/>
            <person name="Hasnain S.E."/>
        </authorList>
    </citation>
    <scope>NUCLEOTIDE SEQUENCE [LARGE SCALE GENOMIC DNA]</scope>
    <source>
        <strain evidence="5">MTCC 9506</strain>
    </source>
</reference>
<evidence type="ECO:0000256" key="1">
    <source>
        <dbReference type="ARBA" id="ARBA00022603"/>
    </source>
</evidence>
<sequence>MARSRLAAKVVNREGGVGPVAADAIIAAMASRHTRFRFFYRVGFTPWEGHPIGQGLRDLVEGTGDTPSLPKGQALDVGCGTGDCAIYLAQQGWQVTGVDYVAKPLEKARAKAGKADVSVNFVRADVTQLSQSGIGTGFQLIVDNGCIHNMSGGDREAYVREVSAVAAPDARLFIAAFPPGGRFGVPGIDHAEIERRFTPGWTLLLTGDEQELDDRKTPAYYYLFQRRP</sequence>
<evidence type="ECO:0000259" key="4">
    <source>
        <dbReference type="Pfam" id="PF13649"/>
    </source>
</evidence>
<dbReference type="PATRIC" id="fig|1232724.3.peg.3014"/>
<evidence type="ECO:0000256" key="3">
    <source>
        <dbReference type="ARBA" id="ARBA00022691"/>
    </source>
</evidence>
<dbReference type="Proteomes" id="UP000007329">
    <property type="component" value="Chromosome"/>
</dbReference>
<dbReference type="GO" id="GO:0008168">
    <property type="term" value="F:methyltransferase activity"/>
    <property type="evidence" value="ECO:0007669"/>
    <property type="project" value="UniProtKB-KW"/>
</dbReference>
<feature type="domain" description="Methyltransferase" evidence="4">
    <location>
        <begin position="75"/>
        <end position="168"/>
    </location>
</feature>